<reference evidence="2 3" key="1">
    <citation type="submission" date="2023-07" db="EMBL/GenBank/DDBJ databases">
        <title>Genomic Encyclopedia of Type Strains, Phase IV (KMG-IV): sequencing the most valuable type-strain genomes for metagenomic binning, comparative biology and taxonomic classification.</title>
        <authorList>
            <person name="Goeker M."/>
        </authorList>
    </citation>
    <scope>NUCLEOTIDE SEQUENCE [LARGE SCALE GENOMIC DNA]</scope>
    <source>
        <strain evidence="2 3">DSM 40573</strain>
    </source>
</reference>
<protein>
    <submittedName>
        <fullName evidence="2">Uncharacterized protein</fullName>
    </submittedName>
</protein>
<organism evidence="2 3">
    <name type="scientific">Streptomyces thermodiastaticus</name>
    <dbReference type="NCBI Taxonomy" id="44061"/>
    <lineage>
        <taxon>Bacteria</taxon>
        <taxon>Bacillati</taxon>
        <taxon>Actinomycetota</taxon>
        <taxon>Actinomycetes</taxon>
        <taxon>Kitasatosporales</taxon>
        <taxon>Streptomycetaceae</taxon>
        <taxon>Streptomyces</taxon>
    </lineage>
</organism>
<evidence type="ECO:0000313" key="3">
    <source>
        <dbReference type="Proteomes" id="UP001236795"/>
    </source>
</evidence>
<evidence type="ECO:0000313" key="2">
    <source>
        <dbReference type="EMBL" id="MDQ0487718.1"/>
    </source>
</evidence>
<keyword evidence="3" id="KW-1185">Reference proteome</keyword>
<dbReference type="Proteomes" id="UP001236795">
    <property type="component" value="Unassembled WGS sequence"/>
</dbReference>
<accession>A0ABU0KHA3</accession>
<dbReference type="EMBL" id="JAUSWC010000008">
    <property type="protein sequence ID" value="MDQ0487718.1"/>
    <property type="molecule type" value="Genomic_DNA"/>
</dbReference>
<feature type="region of interest" description="Disordered" evidence="1">
    <location>
        <begin position="14"/>
        <end position="54"/>
    </location>
</feature>
<proteinExistence type="predicted"/>
<name>A0ABU0KHA3_9ACTN</name>
<comment type="caution">
    <text evidence="2">The sequence shown here is derived from an EMBL/GenBank/DDBJ whole genome shotgun (WGS) entry which is preliminary data.</text>
</comment>
<evidence type="ECO:0000256" key="1">
    <source>
        <dbReference type="SAM" id="MobiDB-lite"/>
    </source>
</evidence>
<gene>
    <name evidence="2" type="ORF">QO019_002573</name>
</gene>
<sequence>MPEALFDSQLATLSNPDERGIGLDAASAPSVTPRTALEHASPAPPPERFLTHPL</sequence>
<dbReference type="RefSeq" id="WP_258906823.1">
    <property type="nucleotide sequence ID" value="NZ_JAUSWC010000008.1"/>
</dbReference>